<evidence type="ECO:0000256" key="3">
    <source>
        <dbReference type="ARBA" id="ARBA00023026"/>
    </source>
</evidence>
<feature type="domain" description="Translocator protein BipB-like C-terminal" evidence="7">
    <location>
        <begin position="108"/>
        <end position="383"/>
    </location>
</feature>
<dbReference type="RefSeq" id="WP_123532510.1">
    <property type="nucleotide sequence ID" value="NZ_MOBU01000009.1"/>
</dbReference>
<sequence length="388" mass="40680">MNPITFDRVALAIGDVQSNDPVARPRNDRGGDALTVSRVETDGRQALHSQGVQLTAPLAASQQRLDASTRAEINRLVQSVRTDSVQAQRFIAETSRLGLARLSSVEDFEIELAKLTGELESTQKKLKIEEIKQAREQNLQKMEENQKKILEATEAAKEAQKSGLIGKIFGWISAIASIIVGAILVATGVGAVAGALMIAGGVMGVVSQSVQQAAKDGLISKEVMEKLGPALMGIEIAIAVIAAVVSFGGTAVGAVAKLGAKIGGKAAELTASLASKVADLGSKFGNVASQSLSHGVKLGVQISDVTLGAANGAAQTANLVYQAKAADRQADVLEGRSQLTQVQAVLDKLKEELSRMVESFLQVMELIFQMINAKGDNLHNLSSRPAAI</sequence>
<dbReference type="InterPro" id="IPR006972">
    <property type="entry name" value="BipB-like_C"/>
</dbReference>
<evidence type="ECO:0000256" key="5">
    <source>
        <dbReference type="SAM" id="Coils"/>
    </source>
</evidence>
<proteinExistence type="inferred from homology"/>
<keyword evidence="6" id="KW-0812">Transmembrane</keyword>
<evidence type="ECO:0000259" key="7">
    <source>
        <dbReference type="Pfam" id="PF04888"/>
    </source>
</evidence>
<dbReference type="EMBL" id="MOBU01000009">
    <property type="protein sequence ID" value="RON67801.1"/>
    <property type="molecule type" value="Genomic_DNA"/>
</dbReference>
<keyword evidence="3" id="KW-0843">Virulence</keyword>
<keyword evidence="6" id="KW-0472">Membrane</keyword>
<dbReference type="GO" id="GO:0033644">
    <property type="term" value="C:host cell membrane"/>
    <property type="evidence" value="ECO:0007669"/>
    <property type="project" value="UniProtKB-SubCell"/>
</dbReference>
<gene>
    <name evidence="8" type="ORF">BK671_12695</name>
</gene>
<reference evidence="8 9" key="1">
    <citation type="submission" date="2016-10" db="EMBL/GenBank/DDBJ databases">
        <title>Comparative genome analysis of multiple Pseudomonas spp. focuses on biocontrol and plant growth promoting traits.</title>
        <authorList>
            <person name="Tao X.-Y."/>
            <person name="Taylor C.G."/>
        </authorList>
    </citation>
    <scope>NUCLEOTIDE SEQUENCE [LARGE SCALE GENOMIC DNA]</scope>
    <source>
        <strain evidence="8 9">24D3</strain>
    </source>
</reference>
<comment type="caution">
    <text evidence="8">The sequence shown here is derived from an EMBL/GenBank/DDBJ whole genome shotgun (WGS) entry which is preliminary data.</text>
</comment>
<comment type="subcellular location">
    <subcellularLocation>
        <location evidence="1">Host membrane</location>
        <topology evidence="1">Multi-pass membrane protein</topology>
    </subcellularLocation>
</comment>
<evidence type="ECO:0000313" key="9">
    <source>
        <dbReference type="Proteomes" id="UP000285757"/>
    </source>
</evidence>
<organism evidence="8 9">
    <name type="scientific">Pseudomonas fluorescens</name>
    <dbReference type="NCBI Taxonomy" id="294"/>
    <lineage>
        <taxon>Bacteria</taxon>
        <taxon>Pseudomonadati</taxon>
        <taxon>Pseudomonadota</taxon>
        <taxon>Gammaproteobacteria</taxon>
        <taxon>Pseudomonadales</taxon>
        <taxon>Pseudomonadaceae</taxon>
        <taxon>Pseudomonas</taxon>
    </lineage>
</organism>
<comment type="similarity">
    <text evidence="4">Belongs to the SctE/SipB/YopB family.</text>
</comment>
<evidence type="ECO:0000256" key="1">
    <source>
        <dbReference type="ARBA" id="ARBA00004301"/>
    </source>
</evidence>
<evidence type="ECO:0000313" key="8">
    <source>
        <dbReference type="EMBL" id="RON67801.1"/>
    </source>
</evidence>
<keyword evidence="2" id="KW-1043">Host membrane</keyword>
<evidence type="ECO:0000256" key="6">
    <source>
        <dbReference type="SAM" id="Phobius"/>
    </source>
</evidence>
<dbReference type="Pfam" id="PF04888">
    <property type="entry name" value="SseC"/>
    <property type="match status" value="1"/>
</dbReference>
<feature type="coiled-coil region" evidence="5">
    <location>
        <begin position="105"/>
        <end position="162"/>
    </location>
</feature>
<accession>A0A423LHJ9</accession>
<keyword evidence="5" id="KW-0175">Coiled coil</keyword>
<name>A0A423LHJ9_PSEFL</name>
<protein>
    <recommendedName>
        <fullName evidence="7">Translocator protein BipB-like C-terminal domain-containing protein</fullName>
    </recommendedName>
</protein>
<feature type="transmembrane region" description="Helical" evidence="6">
    <location>
        <begin position="230"/>
        <end position="256"/>
    </location>
</feature>
<keyword evidence="6" id="KW-1133">Transmembrane helix</keyword>
<dbReference type="Proteomes" id="UP000285757">
    <property type="component" value="Unassembled WGS sequence"/>
</dbReference>
<dbReference type="AlphaFoldDB" id="A0A423LHJ9"/>
<evidence type="ECO:0000256" key="2">
    <source>
        <dbReference type="ARBA" id="ARBA00022870"/>
    </source>
</evidence>
<feature type="transmembrane region" description="Helical" evidence="6">
    <location>
        <begin position="168"/>
        <end position="199"/>
    </location>
</feature>
<evidence type="ECO:0000256" key="4">
    <source>
        <dbReference type="ARBA" id="ARBA00035640"/>
    </source>
</evidence>